<feature type="region of interest" description="Disordered" evidence="1">
    <location>
        <begin position="55"/>
        <end position="100"/>
    </location>
</feature>
<evidence type="ECO:0000313" key="2">
    <source>
        <dbReference type="EMBL" id="KAL2634044.1"/>
    </source>
</evidence>
<comment type="caution">
    <text evidence="2">The sequence shown here is derived from an EMBL/GenBank/DDBJ whole genome shotgun (WGS) entry which is preliminary data.</text>
</comment>
<evidence type="ECO:0000256" key="1">
    <source>
        <dbReference type="SAM" id="MobiDB-lite"/>
    </source>
</evidence>
<name>A0ABD1YW59_9MARC</name>
<proteinExistence type="predicted"/>
<dbReference type="Proteomes" id="UP001605036">
    <property type="component" value="Unassembled WGS sequence"/>
</dbReference>
<sequence>MEKKPTDSKGAAPTWKRQVSRGHRLDMNECHMAEWGFMDWGNRFDTKEKSSLGWHVRTRSDPRAGVTRRNNEEPIGPKRAKRAVELSKHINAREANHRRR</sequence>
<gene>
    <name evidence="2" type="ORF">R1flu_005523</name>
</gene>
<dbReference type="EMBL" id="JBHFFA010000003">
    <property type="protein sequence ID" value="KAL2634044.1"/>
    <property type="molecule type" value="Genomic_DNA"/>
</dbReference>
<reference evidence="2 3" key="1">
    <citation type="submission" date="2024-09" db="EMBL/GenBank/DDBJ databases">
        <title>Chromosome-scale assembly of Riccia fluitans.</title>
        <authorList>
            <person name="Paukszto L."/>
            <person name="Sawicki J."/>
            <person name="Karawczyk K."/>
            <person name="Piernik-Szablinska J."/>
            <person name="Szczecinska M."/>
            <person name="Mazdziarz M."/>
        </authorList>
    </citation>
    <scope>NUCLEOTIDE SEQUENCE [LARGE SCALE GENOMIC DNA]</scope>
    <source>
        <strain evidence="2">Rf_01</strain>
        <tissue evidence="2">Aerial parts of the thallus</tissue>
    </source>
</reference>
<feature type="compositionally biased region" description="Basic and acidic residues" evidence="1">
    <location>
        <begin position="69"/>
        <end position="100"/>
    </location>
</feature>
<protein>
    <submittedName>
        <fullName evidence="2">Uncharacterized protein</fullName>
    </submittedName>
</protein>
<evidence type="ECO:0000313" key="3">
    <source>
        <dbReference type="Proteomes" id="UP001605036"/>
    </source>
</evidence>
<dbReference type="AlphaFoldDB" id="A0ABD1YW59"/>
<keyword evidence="3" id="KW-1185">Reference proteome</keyword>
<accession>A0ABD1YW59</accession>
<organism evidence="2 3">
    <name type="scientific">Riccia fluitans</name>
    <dbReference type="NCBI Taxonomy" id="41844"/>
    <lineage>
        <taxon>Eukaryota</taxon>
        <taxon>Viridiplantae</taxon>
        <taxon>Streptophyta</taxon>
        <taxon>Embryophyta</taxon>
        <taxon>Marchantiophyta</taxon>
        <taxon>Marchantiopsida</taxon>
        <taxon>Marchantiidae</taxon>
        <taxon>Marchantiales</taxon>
        <taxon>Ricciaceae</taxon>
        <taxon>Riccia</taxon>
    </lineage>
</organism>
<feature type="region of interest" description="Disordered" evidence="1">
    <location>
        <begin position="1"/>
        <end position="25"/>
    </location>
</feature>